<evidence type="ECO:0000313" key="2">
    <source>
        <dbReference type="EMBL" id="KAJ1123087.1"/>
    </source>
</evidence>
<evidence type="ECO:0000256" key="1">
    <source>
        <dbReference type="SAM" id="MobiDB-lite"/>
    </source>
</evidence>
<sequence>MVPPHGPQGTSGTAKPSKMRGRQEPQAPGPSHRLTLPGGPRPDQAADQAPQEQNVRVLAEEARGAAAKSAAPDSGGREDKGGKGLLPCHSPAPTSAAREAGAIKARAHRAPSQGPFRRAAWAQLQLPPLIRHLTAASSLPGSPLAAPGKDYEAGRSSPSPAEPHSMVPILRDGQATPPQPWGA</sequence>
<dbReference type="Proteomes" id="UP001066276">
    <property type="component" value="Chromosome 7"/>
</dbReference>
<evidence type="ECO:0000313" key="3">
    <source>
        <dbReference type="Proteomes" id="UP001066276"/>
    </source>
</evidence>
<proteinExistence type="predicted"/>
<gene>
    <name evidence="2" type="ORF">NDU88_001560</name>
</gene>
<name>A0AAV7P486_PLEWA</name>
<keyword evidence="3" id="KW-1185">Reference proteome</keyword>
<reference evidence="2" key="1">
    <citation type="journal article" date="2022" name="bioRxiv">
        <title>Sequencing and chromosome-scale assembly of the giantPleurodeles waltlgenome.</title>
        <authorList>
            <person name="Brown T."/>
            <person name="Elewa A."/>
            <person name="Iarovenko S."/>
            <person name="Subramanian E."/>
            <person name="Araus A.J."/>
            <person name="Petzold A."/>
            <person name="Susuki M."/>
            <person name="Suzuki K.-i.T."/>
            <person name="Hayashi T."/>
            <person name="Toyoda A."/>
            <person name="Oliveira C."/>
            <person name="Osipova E."/>
            <person name="Leigh N.D."/>
            <person name="Simon A."/>
            <person name="Yun M.H."/>
        </authorList>
    </citation>
    <scope>NUCLEOTIDE SEQUENCE</scope>
    <source>
        <strain evidence="2">20211129_DDA</strain>
        <tissue evidence="2">Liver</tissue>
    </source>
</reference>
<feature type="compositionally biased region" description="Low complexity" evidence="1">
    <location>
        <begin position="42"/>
        <end position="51"/>
    </location>
</feature>
<protein>
    <submittedName>
        <fullName evidence="2">Uncharacterized protein</fullName>
    </submittedName>
</protein>
<organism evidence="2 3">
    <name type="scientific">Pleurodeles waltl</name>
    <name type="common">Iberian ribbed newt</name>
    <dbReference type="NCBI Taxonomy" id="8319"/>
    <lineage>
        <taxon>Eukaryota</taxon>
        <taxon>Metazoa</taxon>
        <taxon>Chordata</taxon>
        <taxon>Craniata</taxon>
        <taxon>Vertebrata</taxon>
        <taxon>Euteleostomi</taxon>
        <taxon>Amphibia</taxon>
        <taxon>Batrachia</taxon>
        <taxon>Caudata</taxon>
        <taxon>Salamandroidea</taxon>
        <taxon>Salamandridae</taxon>
        <taxon>Pleurodelinae</taxon>
        <taxon>Pleurodeles</taxon>
    </lineage>
</organism>
<dbReference type="AlphaFoldDB" id="A0AAV7P486"/>
<dbReference type="EMBL" id="JANPWB010000011">
    <property type="protein sequence ID" value="KAJ1123087.1"/>
    <property type="molecule type" value="Genomic_DNA"/>
</dbReference>
<comment type="caution">
    <text evidence="2">The sequence shown here is derived from an EMBL/GenBank/DDBJ whole genome shotgun (WGS) entry which is preliminary data.</text>
</comment>
<feature type="compositionally biased region" description="Low complexity" evidence="1">
    <location>
        <begin position="137"/>
        <end position="148"/>
    </location>
</feature>
<feature type="region of interest" description="Disordered" evidence="1">
    <location>
        <begin position="1"/>
        <end position="116"/>
    </location>
</feature>
<accession>A0AAV7P486</accession>
<feature type="region of interest" description="Disordered" evidence="1">
    <location>
        <begin position="137"/>
        <end position="183"/>
    </location>
</feature>